<feature type="region of interest" description="Disordered" evidence="1">
    <location>
        <begin position="1"/>
        <end position="104"/>
    </location>
</feature>
<sequence length="130" mass="14130">MEENVGRERQGRPSHAHSSARREAAAIALSKRGRHRQGTPPVQGMHDNEVGSSAAGGSQRRSGRVQVQEPGPEVEDEGQDDGDVVVEAVQPREAPQEGYGGGQMDMSLLHAYHKHRAISIWDARSSEDMV</sequence>
<feature type="compositionally biased region" description="Acidic residues" evidence="1">
    <location>
        <begin position="72"/>
        <end position="84"/>
    </location>
</feature>
<organism evidence="2 3">
    <name type="scientific">Trifolium medium</name>
    <dbReference type="NCBI Taxonomy" id="97028"/>
    <lineage>
        <taxon>Eukaryota</taxon>
        <taxon>Viridiplantae</taxon>
        <taxon>Streptophyta</taxon>
        <taxon>Embryophyta</taxon>
        <taxon>Tracheophyta</taxon>
        <taxon>Spermatophyta</taxon>
        <taxon>Magnoliopsida</taxon>
        <taxon>eudicotyledons</taxon>
        <taxon>Gunneridae</taxon>
        <taxon>Pentapetalae</taxon>
        <taxon>rosids</taxon>
        <taxon>fabids</taxon>
        <taxon>Fabales</taxon>
        <taxon>Fabaceae</taxon>
        <taxon>Papilionoideae</taxon>
        <taxon>50 kb inversion clade</taxon>
        <taxon>NPAAA clade</taxon>
        <taxon>Hologalegina</taxon>
        <taxon>IRL clade</taxon>
        <taxon>Trifolieae</taxon>
        <taxon>Trifolium</taxon>
    </lineage>
</organism>
<dbReference type="Proteomes" id="UP000265520">
    <property type="component" value="Unassembled WGS sequence"/>
</dbReference>
<dbReference type="EMBL" id="LXQA010083232">
    <property type="protein sequence ID" value="MCI12214.1"/>
    <property type="molecule type" value="Genomic_DNA"/>
</dbReference>
<feature type="compositionally biased region" description="Basic and acidic residues" evidence="1">
    <location>
        <begin position="1"/>
        <end position="11"/>
    </location>
</feature>
<evidence type="ECO:0000313" key="2">
    <source>
        <dbReference type="EMBL" id="MCI12214.1"/>
    </source>
</evidence>
<keyword evidence="3" id="KW-1185">Reference proteome</keyword>
<feature type="compositionally biased region" description="Low complexity" evidence="1">
    <location>
        <begin position="50"/>
        <end position="71"/>
    </location>
</feature>
<accession>A0A392PK70</accession>
<proteinExistence type="predicted"/>
<name>A0A392PK70_9FABA</name>
<evidence type="ECO:0000313" key="3">
    <source>
        <dbReference type="Proteomes" id="UP000265520"/>
    </source>
</evidence>
<protein>
    <submittedName>
        <fullName evidence="2">Uncharacterized protein</fullName>
    </submittedName>
</protein>
<dbReference type="AlphaFoldDB" id="A0A392PK70"/>
<evidence type="ECO:0000256" key="1">
    <source>
        <dbReference type="SAM" id="MobiDB-lite"/>
    </source>
</evidence>
<comment type="caution">
    <text evidence="2">The sequence shown here is derived from an EMBL/GenBank/DDBJ whole genome shotgun (WGS) entry which is preliminary data.</text>
</comment>
<reference evidence="2 3" key="1">
    <citation type="journal article" date="2018" name="Front. Plant Sci.">
        <title>Red Clover (Trifolium pratense) and Zigzag Clover (T. medium) - A Picture of Genomic Similarities and Differences.</title>
        <authorList>
            <person name="Dluhosova J."/>
            <person name="Istvanek J."/>
            <person name="Nedelnik J."/>
            <person name="Repkova J."/>
        </authorList>
    </citation>
    <scope>NUCLEOTIDE SEQUENCE [LARGE SCALE GENOMIC DNA]</scope>
    <source>
        <strain evidence="3">cv. 10/8</strain>
        <tissue evidence="2">Leaf</tissue>
    </source>
</reference>